<evidence type="ECO:0000256" key="1">
    <source>
        <dbReference type="SAM" id="MobiDB-lite"/>
    </source>
</evidence>
<comment type="caution">
    <text evidence="2">The sequence shown here is derived from an EMBL/GenBank/DDBJ whole genome shotgun (WGS) entry which is preliminary data.</text>
</comment>
<evidence type="ECO:0000313" key="3">
    <source>
        <dbReference type="Proteomes" id="UP001218188"/>
    </source>
</evidence>
<feature type="compositionally biased region" description="Pro residues" evidence="1">
    <location>
        <begin position="372"/>
        <end position="382"/>
    </location>
</feature>
<feature type="region of interest" description="Disordered" evidence="1">
    <location>
        <begin position="359"/>
        <end position="399"/>
    </location>
</feature>
<name>A0AAD6WRP3_9AGAR</name>
<dbReference type="AlphaFoldDB" id="A0AAD6WRP3"/>
<accession>A0AAD6WRP3</accession>
<reference evidence="2" key="1">
    <citation type="submission" date="2023-03" db="EMBL/GenBank/DDBJ databases">
        <title>Massive genome expansion in bonnet fungi (Mycena s.s.) driven by repeated elements and novel gene families across ecological guilds.</title>
        <authorList>
            <consortium name="Lawrence Berkeley National Laboratory"/>
            <person name="Harder C.B."/>
            <person name="Miyauchi S."/>
            <person name="Viragh M."/>
            <person name="Kuo A."/>
            <person name="Thoen E."/>
            <person name="Andreopoulos B."/>
            <person name="Lu D."/>
            <person name="Skrede I."/>
            <person name="Drula E."/>
            <person name="Henrissat B."/>
            <person name="Morin E."/>
            <person name="Kohler A."/>
            <person name="Barry K."/>
            <person name="LaButti K."/>
            <person name="Morin E."/>
            <person name="Salamov A."/>
            <person name="Lipzen A."/>
            <person name="Mereny Z."/>
            <person name="Hegedus B."/>
            <person name="Baldrian P."/>
            <person name="Stursova M."/>
            <person name="Weitz H."/>
            <person name="Taylor A."/>
            <person name="Grigoriev I.V."/>
            <person name="Nagy L.G."/>
            <person name="Martin F."/>
            <person name="Kauserud H."/>
        </authorList>
    </citation>
    <scope>NUCLEOTIDE SEQUENCE</scope>
    <source>
        <strain evidence="2">CBHHK200</strain>
    </source>
</reference>
<dbReference type="Proteomes" id="UP001218188">
    <property type="component" value="Unassembled WGS sequence"/>
</dbReference>
<evidence type="ECO:0000313" key="2">
    <source>
        <dbReference type="EMBL" id="KAJ7022807.1"/>
    </source>
</evidence>
<proteinExistence type="predicted"/>
<feature type="region of interest" description="Disordered" evidence="1">
    <location>
        <begin position="460"/>
        <end position="525"/>
    </location>
</feature>
<organism evidence="2 3">
    <name type="scientific">Mycena alexandri</name>
    <dbReference type="NCBI Taxonomy" id="1745969"/>
    <lineage>
        <taxon>Eukaryota</taxon>
        <taxon>Fungi</taxon>
        <taxon>Dikarya</taxon>
        <taxon>Basidiomycota</taxon>
        <taxon>Agaricomycotina</taxon>
        <taxon>Agaricomycetes</taxon>
        <taxon>Agaricomycetidae</taxon>
        <taxon>Agaricales</taxon>
        <taxon>Marasmiineae</taxon>
        <taxon>Mycenaceae</taxon>
        <taxon>Mycena</taxon>
    </lineage>
</organism>
<gene>
    <name evidence="2" type="ORF">C8F04DRAFT_1310029</name>
</gene>
<feature type="non-terminal residue" evidence="2">
    <location>
        <position position="1"/>
    </location>
</feature>
<protein>
    <submittedName>
        <fullName evidence="2">Uncharacterized protein</fullName>
    </submittedName>
</protein>
<sequence>PEKAIPAVLVARTSATSRSYGGRLCCCCCCSAPSKVPMPTAEPVPEVDMYFRLLMMHHFETSPSMYRKVLDLTHQNVEKMLGAQPSEYGPHRGQVWYALERTYQLGSASYYYSSPFNTPPLYIHADKTQASLISRPLRSYYIHNSPYDQAYNRRFTAHPTLAPGFYQAVHKLFVVVELLMATSPTAAVPPPRAREAVRTSSLSQFQTTLAKHTLQFEADCTFTLIYARTSVLVKCWSGKRIRGKVTYHLFLLALPPYPTFVPALVHTAAPARVHPLNVPVLSRTPSHTVTPRTIESVRVQGARCRVRTRIRRALVYLCAWLPCPPACACRAHLHRVPAHAAAPTRPHAPSLREPSSGFNFVQNSVLPSTHTPIPPSSSPPSLPFSDSEPAAYPHRPWANGAAADKGDGVLVVCPTLTQHTGGCHGRYGRSHNVTAACVLCGTTRYTPRKHRVAAGIGRHDVQEGAPRTGHAPEQATWTDFGTPPGELPHAAATRDQSTTSDAGSRIVDGKRRGIGRATEIGAGQE</sequence>
<dbReference type="EMBL" id="JARJCM010000202">
    <property type="protein sequence ID" value="KAJ7022807.1"/>
    <property type="molecule type" value="Genomic_DNA"/>
</dbReference>
<keyword evidence="3" id="KW-1185">Reference proteome</keyword>